<protein>
    <recommendedName>
        <fullName evidence="7">Zn(2)-C6 fungal-type domain-containing protein</fullName>
    </recommendedName>
</protein>
<dbReference type="PANTHER" id="PTHR47338">
    <property type="entry name" value="ZN(II)2CYS6 TRANSCRIPTION FACTOR (EUROFUNG)-RELATED"/>
    <property type="match status" value="1"/>
</dbReference>
<dbReference type="InterPro" id="IPR001138">
    <property type="entry name" value="Zn2Cys6_DnaBD"/>
</dbReference>
<evidence type="ECO:0000256" key="5">
    <source>
        <dbReference type="ARBA" id="ARBA00023163"/>
    </source>
</evidence>
<evidence type="ECO:0000256" key="6">
    <source>
        <dbReference type="ARBA" id="ARBA00023242"/>
    </source>
</evidence>
<sequence length="701" mass="78206">MEDTAHAAVKRRALKDRNGCTVCRHRKVKCDGRESGCLNCERLSFKCSLSNPSNESSLDILSTRRRVRQACEFCKTNKLRCSGTVPQCERCHLKGLGCIYRHRRAPSQRVGRATIASESTETSCKTHVVGDGTSDTTQAPATGKPHTTQVMGLDASKLVVQQHIDAFFQYVYVVGPFNFIHRGSFLRTWHNGKMAKSLLCAVVGVASRFINLDTTRQDCESAGFPSNAMDEAERIVLQDIRHTTIPKLQILLLLIYDRTMSGDLSAVWHLTALASRNAFGLQLNHPIDIIPFTNQECRRRLMWCTYIMDKFSTGTTYPTLCPRETMQIQLPCDSRSFELEFEGKNPTLKEVAHSLAEYSNSSNLGITAYLIRVLDLRDQIRTFIDGKRESSAVNSVSWANDPLFSQYQDELAAFANNLPPDMQDSGRALYIRANTAESDVYIMVQGWLRVSWCELLREASIAEHSIRIGPQEPQIPSFAHSCAEQLMRQALRLTQFLKTMADLQTPLRKFFVTDWGIASCTMEVTKALLHCAELSSDHQAQDLIKSALALNFDILGPLSEISQFVASWRDEMIYFISRSPYADIVEHPILGTAKRNLTSESVLTEARRAENARFPRHAAFRQGSQATANSVPASQSQVGWCDPLGGQSADVALSMSGDWMLGADLNAMLDVGTGEMPTLDVECLYAEASDGLLWDLPFSLV</sequence>
<dbReference type="InterPro" id="IPR007219">
    <property type="entry name" value="XnlR_reg_dom"/>
</dbReference>
<comment type="subcellular location">
    <subcellularLocation>
        <location evidence="1">Nucleus</location>
    </subcellularLocation>
</comment>
<evidence type="ECO:0000256" key="3">
    <source>
        <dbReference type="ARBA" id="ARBA00023015"/>
    </source>
</evidence>
<dbReference type="AlphaFoldDB" id="A0A1L9V9W8"/>
<gene>
    <name evidence="8" type="ORF">ASPGLDRAFT_51134</name>
</gene>
<dbReference type="VEuPathDB" id="FungiDB:ASPGLDRAFT_51134"/>
<dbReference type="GO" id="GO:0003677">
    <property type="term" value="F:DNA binding"/>
    <property type="evidence" value="ECO:0007669"/>
    <property type="project" value="UniProtKB-KW"/>
</dbReference>
<dbReference type="GeneID" id="34463727"/>
<keyword evidence="4" id="KW-0238">DNA-binding</keyword>
<evidence type="ECO:0000256" key="1">
    <source>
        <dbReference type="ARBA" id="ARBA00004123"/>
    </source>
</evidence>
<accession>A0A1L9V9W8</accession>
<proteinExistence type="predicted"/>
<evidence type="ECO:0000313" key="8">
    <source>
        <dbReference type="EMBL" id="OJJ80718.1"/>
    </source>
</evidence>
<dbReference type="Proteomes" id="UP000184300">
    <property type="component" value="Unassembled WGS sequence"/>
</dbReference>
<keyword evidence="6" id="KW-0539">Nucleus</keyword>
<evidence type="ECO:0000313" key="9">
    <source>
        <dbReference type="Proteomes" id="UP000184300"/>
    </source>
</evidence>
<dbReference type="CDD" id="cd00067">
    <property type="entry name" value="GAL4"/>
    <property type="match status" value="2"/>
</dbReference>
<keyword evidence="3" id="KW-0805">Transcription regulation</keyword>
<dbReference type="EMBL" id="KV878909">
    <property type="protein sequence ID" value="OJJ80718.1"/>
    <property type="molecule type" value="Genomic_DNA"/>
</dbReference>
<feature type="domain" description="Zn(2)-C6 fungal-type" evidence="7">
    <location>
        <begin position="70"/>
        <end position="100"/>
    </location>
</feature>
<dbReference type="PROSITE" id="PS00463">
    <property type="entry name" value="ZN2_CY6_FUNGAL_1"/>
    <property type="match status" value="2"/>
</dbReference>
<dbReference type="InterPro" id="IPR036864">
    <property type="entry name" value="Zn2-C6_fun-type_DNA-bd_sf"/>
</dbReference>
<reference evidence="9" key="1">
    <citation type="journal article" date="2017" name="Genome Biol.">
        <title>Comparative genomics reveals high biological diversity and specific adaptations in the industrially and medically important fungal genus Aspergillus.</title>
        <authorList>
            <person name="de Vries R.P."/>
            <person name="Riley R."/>
            <person name="Wiebenga A."/>
            <person name="Aguilar-Osorio G."/>
            <person name="Amillis S."/>
            <person name="Uchima C.A."/>
            <person name="Anderluh G."/>
            <person name="Asadollahi M."/>
            <person name="Askin M."/>
            <person name="Barry K."/>
            <person name="Battaglia E."/>
            <person name="Bayram O."/>
            <person name="Benocci T."/>
            <person name="Braus-Stromeyer S.A."/>
            <person name="Caldana C."/>
            <person name="Canovas D."/>
            <person name="Cerqueira G.C."/>
            <person name="Chen F."/>
            <person name="Chen W."/>
            <person name="Choi C."/>
            <person name="Clum A."/>
            <person name="Dos Santos R.A."/>
            <person name="Damasio A.R."/>
            <person name="Diallinas G."/>
            <person name="Emri T."/>
            <person name="Fekete E."/>
            <person name="Flipphi M."/>
            <person name="Freyberg S."/>
            <person name="Gallo A."/>
            <person name="Gournas C."/>
            <person name="Habgood R."/>
            <person name="Hainaut M."/>
            <person name="Harispe M.L."/>
            <person name="Henrissat B."/>
            <person name="Hilden K.S."/>
            <person name="Hope R."/>
            <person name="Hossain A."/>
            <person name="Karabika E."/>
            <person name="Karaffa L."/>
            <person name="Karanyi Z."/>
            <person name="Krasevec N."/>
            <person name="Kuo A."/>
            <person name="Kusch H."/>
            <person name="LaButti K."/>
            <person name="Lagendijk E.L."/>
            <person name="Lapidus A."/>
            <person name="Levasseur A."/>
            <person name="Lindquist E."/>
            <person name="Lipzen A."/>
            <person name="Logrieco A.F."/>
            <person name="MacCabe A."/>
            <person name="Maekelae M.R."/>
            <person name="Malavazi I."/>
            <person name="Melin P."/>
            <person name="Meyer V."/>
            <person name="Mielnichuk N."/>
            <person name="Miskei M."/>
            <person name="Molnar A.P."/>
            <person name="Mule G."/>
            <person name="Ngan C.Y."/>
            <person name="Orejas M."/>
            <person name="Orosz E."/>
            <person name="Ouedraogo J.P."/>
            <person name="Overkamp K.M."/>
            <person name="Park H.-S."/>
            <person name="Perrone G."/>
            <person name="Piumi F."/>
            <person name="Punt P.J."/>
            <person name="Ram A.F."/>
            <person name="Ramon A."/>
            <person name="Rauscher S."/>
            <person name="Record E."/>
            <person name="Riano-Pachon D.M."/>
            <person name="Robert V."/>
            <person name="Roehrig J."/>
            <person name="Ruller R."/>
            <person name="Salamov A."/>
            <person name="Salih N.S."/>
            <person name="Samson R.A."/>
            <person name="Sandor E."/>
            <person name="Sanguinetti M."/>
            <person name="Schuetze T."/>
            <person name="Sepcic K."/>
            <person name="Shelest E."/>
            <person name="Sherlock G."/>
            <person name="Sophianopoulou V."/>
            <person name="Squina F.M."/>
            <person name="Sun H."/>
            <person name="Susca A."/>
            <person name="Todd R.B."/>
            <person name="Tsang A."/>
            <person name="Unkles S.E."/>
            <person name="van de Wiele N."/>
            <person name="van Rossen-Uffink D."/>
            <person name="Oliveira J.V."/>
            <person name="Vesth T.C."/>
            <person name="Visser J."/>
            <person name="Yu J.-H."/>
            <person name="Zhou M."/>
            <person name="Andersen M.R."/>
            <person name="Archer D.B."/>
            <person name="Baker S.E."/>
            <person name="Benoit I."/>
            <person name="Brakhage A.A."/>
            <person name="Braus G.H."/>
            <person name="Fischer R."/>
            <person name="Frisvad J.C."/>
            <person name="Goldman G.H."/>
            <person name="Houbraken J."/>
            <person name="Oakley B."/>
            <person name="Pocsi I."/>
            <person name="Scazzocchio C."/>
            <person name="Seiboth B."/>
            <person name="vanKuyk P.A."/>
            <person name="Wortman J."/>
            <person name="Dyer P.S."/>
            <person name="Grigoriev I.V."/>
        </authorList>
    </citation>
    <scope>NUCLEOTIDE SEQUENCE [LARGE SCALE GENOMIC DNA]</scope>
    <source>
        <strain evidence="9">CBS 516.65</strain>
    </source>
</reference>
<dbReference type="Pfam" id="PF04082">
    <property type="entry name" value="Fungal_trans"/>
    <property type="match status" value="1"/>
</dbReference>
<dbReference type="GO" id="GO:0006351">
    <property type="term" value="P:DNA-templated transcription"/>
    <property type="evidence" value="ECO:0007669"/>
    <property type="project" value="InterPro"/>
</dbReference>
<organism evidence="8 9">
    <name type="scientific">Aspergillus glaucus CBS 516.65</name>
    <dbReference type="NCBI Taxonomy" id="1160497"/>
    <lineage>
        <taxon>Eukaryota</taxon>
        <taxon>Fungi</taxon>
        <taxon>Dikarya</taxon>
        <taxon>Ascomycota</taxon>
        <taxon>Pezizomycotina</taxon>
        <taxon>Eurotiomycetes</taxon>
        <taxon>Eurotiomycetidae</taxon>
        <taxon>Eurotiales</taxon>
        <taxon>Aspergillaceae</taxon>
        <taxon>Aspergillus</taxon>
        <taxon>Aspergillus subgen. Aspergillus</taxon>
    </lineage>
</organism>
<dbReference type="PANTHER" id="PTHR47338:SF7">
    <property type="entry name" value="ZN(II)2CYS6 TRANSCRIPTION FACTOR (EUROFUNG)"/>
    <property type="match status" value="1"/>
</dbReference>
<dbReference type="Pfam" id="PF00172">
    <property type="entry name" value="Zn_clus"/>
    <property type="match status" value="2"/>
</dbReference>
<dbReference type="SMART" id="SM00066">
    <property type="entry name" value="GAL4"/>
    <property type="match status" value="2"/>
</dbReference>
<evidence type="ECO:0000256" key="4">
    <source>
        <dbReference type="ARBA" id="ARBA00023125"/>
    </source>
</evidence>
<dbReference type="CDD" id="cd12148">
    <property type="entry name" value="fungal_TF_MHR"/>
    <property type="match status" value="1"/>
</dbReference>
<dbReference type="InterPro" id="IPR050815">
    <property type="entry name" value="TF_fung"/>
</dbReference>
<dbReference type="SUPFAM" id="SSF57701">
    <property type="entry name" value="Zn2/Cys6 DNA-binding domain"/>
    <property type="match status" value="2"/>
</dbReference>
<keyword evidence="2" id="KW-0479">Metal-binding</keyword>
<evidence type="ECO:0000256" key="2">
    <source>
        <dbReference type="ARBA" id="ARBA00022723"/>
    </source>
</evidence>
<dbReference type="GO" id="GO:0005634">
    <property type="term" value="C:nucleus"/>
    <property type="evidence" value="ECO:0007669"/>
    <property type="project" value="UniProtKB-SubCell"/>
</dbReference>
<dbReference type="OrthoDB" id="2563500at2759"/>
<dbReference type="Gene3D" id="4.10.240.10">
    <property type="entry name" value="Zn(2)-C6 fungal-type DNA-binding domain"/>
    <property type="match status" value="2"/>
</dbReference>
<evidence type="ECO:0000259" key="7">
    <source>
        <dbReference type="PROSITE" id="PS50048"/>
    </source>
</evidence>
<feature type="domain" description="Zn(2)-C6 fungal-type" evidence="7">
    <location>
        <begin position="19"/>
        <end position="49"/>
    </location>
</feature>
<name>A0A1L9V9W8_ASPGL</name>
<dbReference type="GO" id="GO:0000981">
    <property type="term" value="F:DNA-binding transcription factor activity, RNA polymerase II-specific"/>
    <property type="evidence" value="ECO:0007669"/>
    <property type="project" value="InterPro"/>
</dbReference>
<dbReference type="RefSeq" id="XP_022397416.1">
    <property type="nucleotide sequence ID" value="XM_022547466.1"/>
</dbReference>
<keyword evidence="9" id="KW-1185">Reference proteome</keyword>
<keyword evidence="5" id="KW-0804">Transcription</keyword>
<dbReference type="SMART" id="SM00906">
    <property type="entry name" value="Fungal_trans"/>
    <property type="match status" value="1"/>
</dbReference>
<dbReference type="GO" id="GO:0008270">
    <property type="term" value="F:zinc ion binding"/>
    <property type="evidence" value="ECO:0007669"/>
    <property type="project" value="InterPro"/>
</dbReference>
<dbReference type="PROSITE" id="PS50048">
    <property type="entry name" value="ZN2_CY6_FUNGAL_2"/>
    <property type="match status" value="2"/>
</dbReference>